<dbReference type="PANTHER" id="PTHR30137:SF8">
    <property type="entry name" value="BLR5498 PROTEIN"/>
    <property type="match status" value="1"/>
</dbReference>
<evidence type="ECO:0000259" key="3">
    <source>
        <dbReference type="Pfam" id="PF00296"/>
    </source>
</evidence>
<dbReference type="EMBL" id="UINC01007510">
    <property type="protein sequence ID" value="SVA33717.1"/>
    <property type="molecule type" value="Genomic_DNA"/>
</dbReference>
<keyword evidence="1" id="KW-0560">Oxidoreductase</keyword>
<keyword evidence="2" id="KW-0503">Monooxygenase</keyword>
<dbReference type="InterPro" id="IPR036661">
    <property type="entry name" value="Luciferase-like_sf"/>
</dbReference>
<accession>A0A381V237</accession>
<evidence type="ECO:0000256" key="1">
    <source>
        <dbReference type="ARBA" id="ARBA00023002"/>
    </source>
</evidence>
<proteinExistence type="predicted"/>
<gene>
    <name evidence="4" type="ORF">METZ01_LOCUS86571</name>
</gene>
<dbReference type="InterPro" id="IPR050766">
    <property type="entry name" value="Bact_Lucif_Oxidored"/>
</dbReference>
<dbReference type="GO" id="GO:0004497">
    <property type="term" value="F:monooxygenase activity"/>
    <property type="evidence" value="ECO:0007669"/>
    <property type="project" value="UniProtKB-KW"/>
</dbReference>
<evidence type="ECO:0000256" key="2">
    <source>
        <dbReference type="ARBA" id="ARBA00023033"/>
    </source>
</evidence>
<feature type="domain" description="Luciferase-like" evidence="3">
    <location>
        <begin position="1"/>
        <end position="164"/>
    </location>
</feature>
<dbReference type="Gene3D" id="3.20.20.30">
    <property type="entry name" value="Luciferase-like domain"/>
    <property type="match status" value="1"/>
</dbReference>
<reference evidence="4" key="1">
    <citation type="submission" date="2018-05" db="EMBL/GenBank/DDBJ databases">
        <authorList>
            <person name="Lanie J.A."/>
            <person name="Ng W.-L."/>
            <person name="Kazmierczak K.M."/>
            <person name="Andrzejewski T.M."/>
            <person name="Davidsen T.M."/>
            <person name="Wayne K.J."/>
            <person name="Tettelin H."/>
            <person name="Glass J.I."/>
            <person name="Rusch D."/>
            <person name="Podicherti R."/>
            <person name="Tsui H.-C.T."/>
            <person name="Winkler M.E."/>
        </authorList>
    </citation>
    <scope>NUCLEOTIDE SEQUENCE</scope>
</reference>
<dbReference type="InterPro" id="IPR011251">
    <property type="entry name" value="Luciferase-like_dom"/>
</dbReference>
<dbReference type="PANTHER" id="PTHR30137">
    <property type="entry name" value="LUCIFERASE-LIKE MONOOXYGENASE"/>
    <property type="match status" value="1"/>
</dbReference>
<dbReference type="GO" id="GO:0016705">
    <property type="term" value="F:oxidoreductase activity, acting on paired donors, with incorporation or reduction of molecular oxygen"/>
    <property type="evidence" value="ECO:0007669"/>
    <property type="project" value="InterPro"/>
</dbReference>
<name>A0A381V237_9ZZZZ</name>
<sequence length="167" mass="19106">MRFGMLHLFENPIEKSEHQVVTEQLELMVAAEEYGFDSIWPAEHHFTEYGYCASPALSLAAVASVTKQIRLGTGVVILPMNHPLRVAEDYAFLDLLSDGRVEFGMGRGYQPLEFQRYGIDQTTTRKRFEECVDIIRMAWNDGVVDFHGEFYDFTDVPVRPSPLQRQG</sequence>
<feature type="non-terminal residue" evidence="4">
    <location>
        <position position="167"/>
    </location>
</feature>
<dbReference type="GO" id="GO:0005829">
    <property type="term" value="C:cytosol"/>
    <property type="evidence" value="ECO:0007669"/>
    <property type="project" value="TreeGrafter"/>
</dbReference>
<dbReference type="AlphaFoldDB" id="A0A381V237"/>
<evidence type="ECO:0000313" key="4">
    <source>
        <dbReference type="EMBL" id="SVA33717.1"/>
    </source>
</evidence>
<organism evidence="4">
    <name type="scientific">marine metagenome</name>
    <dbReference type="NCBI Taxonomy" id="408172"/>
    <lineage>
        <taxon>unclassified sequences</taxon>
        <taxon>metagenomes</taxon>
        <taxon>ecological metagenomes</taxon>
    </lineage>
</organism>
<dbReference type="SUPFAM" id="SSF51679">
    <property type="entry name" value="Bacterial luciferase-like"/>
    <property type="match status" value="1"/>
</dbReference>
<protein>
    <recommendedName>
        <fullName evidence="3">Luciferase-like domain-containing protein</fullName>
    </recommendedName>
</protein>
<dbReference type="Pfam" id="PF00296">
    <property type="entry name" value="Bac_luciferase"/>
    <property type="match status" value="1"/>
</dbReference>